<dbReference type="PROSITE" id="PS50851">
    <property type="entry name" value="CHEW"/>
    <property type="match status" value="1"/>
</dbReference>
<accession>A0A443J350</accession>
<dbReference type="Gene3D" id="2.30.30.40">
    <property type="entry name" value="SH3 Domains"/>
    <property type="match status" value="1"/>
</dbReference>
<dbReference type="Gene3D" id="2.40.50.180">
    <property type="entry name" value="CheA-289, Domain 4"/>
    <property type="match status" value="1"/>
</dbReference>
<keyword evidence="3" id="KW-1185">Reference proteome</keyword>
<organism evidence="2 3">
    <name type="scientific">Paenirhodobacter populi</name>
    <dbReference type="NCBI Taxonomy" id="2306993"/>
    <lineage>
        <taxon>Bacteria</taxon>
        <taxon>Pseudomonadati</taxon>
        <taxon>Pseudomonadota</taxon>
        <taxon>Alphaproteobacteria</taxon>
        <taxon>Rhodobacterales</taxon>
        <taxon>Rhodobacter group</taxon>
        <taxon>Paenirhodobacter</taxon>
    </lineage>
</organism>
<feature type="domain" description="CheW-like" evidence="1">
    <location>
        <begin position="12"/>
        <end position="152"/>
    </location>
</feature>
<gene>
    <name evidence="2" type="ORF">D2T33_01950</name>
</gene>
<evidence type="ECO:0000313" key="3">
    <source>
        <dbReference type="Proteomes" id="UP000285710"/>
    </source>
</evidence>
<dbReference type="SMART" id="SM00260">
    <property type="entry name" value="CheW"/>
    <property type="match status" value="1"/>
</dbReference>
<dbReference type="GO" id="GO:0007165">
    <property type="term" value="P:signal transduction"/>
    <property type="evidence" value="ECO:0007669"/>
    <property type="project" value="InterPro"/>
</dbReference>
<sequence>MDIDAPPQSGGTMELLSFRLGADEYCLDIMSVREIRGWSRPTPLPHAAPHMRGVLNLRGTILPIVDLSIRLGMAGVSGDPRNVFIVVGHGGLLTGLLVDSVSDILTVPRSDLHPPPDIAHYADQTFIGALAVTGGRMIRLLNLAAVLPSLPAEAPPRPPS</sequence>
<proteinExistence type="predicted"/>
<dbReference type="AlphaFoldDB" id="A0A443J350"/>
<dbReference type="InterPro" id="IPR036061">
    <property type="entry name" value="CheW-like_dom_sf"/>
</dbReference>
<evidence type="ECO:0000313" key="2">
    <source>
        <dbReference type="EMBL" id="RWR14743.1"/>
    </source>
</evidence>
<dbReference type="PANTHER" id="PTHR22617">
    <property type="entry name" value="CHEMOTAXIS SENSOR HISTIDINE KINASE-RELATED"/>
    <property type="match status" value="1"/>
</dbReference>
<dbReference type="Pfam" id="PF01584">
    <property type="entry name" value="CheW"/>
    <property type="match status" value="1"/>
</dbReference>
<dbReference type="InterPro" id="IPR039315">
    <property type="entry name" value="CheW"/>
</dbReference>
<dbReference type="RefSeq" id="WP_128268659.1">
    <property type="nucleotide sequence ID" value="NZ_SAUW01000002.1"/>
</dbReference>
<name>A0A443J350_9RHOB</name>
<dbReference type="Proteomes" id="UP000285710">
    <property type="component" value="Unassembled WGS sequence"/>
</dbReference>
<evidence type="ECO:0000259" key="1">
    <source>
        <dbReference type="PROSITE" id="PS50851"/>
    </source>
</evidence>
<dbReference type="CDD" id="cd00732">
    <property type="entry name" value="CheW"/>
    <property type="match status" value="1"/>
</dbReference>
<dbReference type="SUPFAM" id="SSF50341">
    <property type="entry name" value="CheW-like"/>
    <property type="match status" value="1"/>
</dbReference>
<dbReference type="PANTHER" id="PTHR22617:SF23">
    <property type="entry name" value="CHEMOTAXIS PROTEIN CHEW"/>
    <property type="match status" value="1"/>
</dbReference>
<reference evidence="2 3" key="1">
    <citation type="submission" date="2019-01" db="EMBL/GenBank/DDBJ databases">
        <title>Sinorhodobacter populi sp. nov. isolated from the symptomatic bark tissue of Populus euramericana canker.</title>
        <authorList>
            <person name="Xu G."/>
        </authorList>
    </citation>
    <scope>NUCLEOTIDE SEQUENCE [LARGE SCALE GENOMIC DNA]</scope>
    <source>
        <strain evidence="2 3">2D-5</strain>
    </source>
</reference>
<reference evidence="2 3" key="2">
    <citation type="submission" date="2019-01" db="EMBL/GenBank/DDBJ databases">
        <authorList>
            <person name="Li Y."/>
        </authorList>
    </citation>
    <scope>NUCLEOTIDE SEQUENCE [LARGE SCALE GENOMIC DNA]</scope>
    <source>
        <strain evidence="2 3">2D-5</strain>
    </source>
</reference>
<comment type="caution">
    <text evidence="2">The sequence shown here is derived from an EMBL/GenBank/DDBJ whole genome shotgun (WGS) entry which is preliminary data.</text>
</comment>
<dbReference type="GO" id="GO:0005829">
    <property type="term" value="C:cytosol"/>
    <property type="evidence" value="ECO:0007669"/>
    <property type="project" value="TreeGrafter"/>
</dbReference>
<dbReference type="InterPro" id="IPR002545">
    <property type="entry name" value="CheW-lke_dom"/>
</dbReference>
<dbReference type="EMBL" id="SAUW01000002">
    <property type="protein sequence ID" value="RWR14743.1"/>
    <property type="molecule type" value="Genomic_DNA"/>
</dbReference>
<protein>
    <submittedName>
        <fullName evidence="2">Purine-binding chemotaxis protein CheW</fullName>
    </submittedName>
</protein>
<dbReference type="GO" id="GO:0006935">
    <property type="term" value="P:chemotaxis"/>
    <property type="evidence" value="ECO:0007669"/>
    <property type="project" value="InterPro"/>
</dbReference>